<dbReference type="RefSeq" id="WP_183899745.1">
    <property type="nucleotide sequence ID" value="NZ_JACIDW010000003.1"/>
</dbReference>
<evidence type="ECO:0000313" key="1">
    <source>
        <dbReference type="EMBL" id="MBB3964108.1"/>
    </source>
</evidence>
<keyword evidence="2" id="KW-1185">Reference proteome</keyword>
<dbReference type="AlphaFoldDB" id="A0A7W6CN83"/>
<gene>
    <name evidence="1" type="ORF">GGQ67_001747</name>
</gene>
<protein>
    <submittedName>
        <fullName evidence="1">Uncharacterized protein</fullName>
    </submittedName>
</protein>
<dbReference type="EMBL" id="JACIDW010000003">
    <property type="protein sequence ID" value="MBB3964108.1"/>
    <property type="molecule type" value="Genomic_DNA"/>
</dbReference>
<evidence type="ECO:0000313" key="2">
    <source>
        <dbReference type="Proteomes" id="UP000582090"/>
    </source>
</evidence>
<accession>A0A7W6CN83</accession>
<proteinExistence type="predicted"/>
<sequence length="70" mass="7614">MPMLASSQSIAPPKDHIVTAQEALEPLFLQIEAEAELRMISAALKAGWSAEDAVTAIDELRRTELLPGNR</sequence>
<organism evidence="1 2">
    <name type="scientific">Rhizobium metallidurans</name>
    <dbReference type="NCBI Taxonomy" id="1265931"/>
    <lineage>
        <taxon>Bacteria</taxon>
        <taxon>Pseudomonadati</taxon>
        <taxon>Pseudomonadota</taxon>
        <taxon>Alphaproteobacteria</taxon>
        <taxon>Hyphomicrobiales</taxon>
        <taxon>Rhizobiaceae</taxon>
        <taxon>Rhizobium/Agrobacterium group</taxon>
        <taxon>Rhizobium</taxon>
    </lineage>
</organism>
<reference evidence="1 2" key="1">
    <citation type="submission" date="2020-08" db="EMBL/GenBank/DDBJ databases">
        <title>Genomic Encyclopedia of Type Strains, Phase IV (KMG-IV): sequencing the most valuable type-strain genomes for metagenomic binning, comparative biology and taxonomic classification.</title>
        <authorList>
            <person name="Goeker M."/>
        </authorList>
    </citation>
    <scope>NUCLEOTIDE SEQUENCE [LARGE SCALE GENOMIC DNA]</scope>
    <source>
        <strain evidence="1 2">DSM 26575</strain>
    </source>
</reference>
<name>A0A7W6CN83_9HYPH</name>
<dbReference type="Proteomes" id="UP000582090">
    <property type="component" value="Unassembled WGS sequence"/>
</dbReference>
<comment type="caution">
    <text evidence="1">The sequence shown here is derived from an EMBL/GenBank/DDBJ whole genome shotgun (WGS) entry which is preliminary data.</text>
</comment>